<dbReference type="GO" id="GO:0022857">
    <property type="term" value="F:transmembrane transporter activity"/>
    <property type="evidence" value="ECO:0007669"/>
    <property type="project" value="InterPro"/>
</dbReference>
<feature type="region of interest" description="Disordered" evidence="5">
    <location>
        <begin position="208"/>
        <end position="233"/>
    </location>
</feature>
<dbReference type="AlphaFoldDB" id="K8XDT4"/>
<proteinExistence type="predicted"/>
<organism evidence="8 9">
    <name type="scientific">Rhodococcus opacus M213</name>
    <dbReference type="NCBI Taxonomy" id="1129896"/>
    <lineage>
        <taxon>Bacteria</taxon>
        <taxon>Bacillati</taxon>
        <taxon>Actinomycetota</taxon>
        <taxon>Actinomycetes</taxon>
        <taxon>Mycobacteriales</taxon>
        <taxon>Nocardiaceae</taxon>
        <taxon>Rhodococcus</taxon>
    </lineage>
</organism>
<dbReference type="InterPro" id="IPR020846">
    <property type="entry name" value="MFS_dom"/>
</dbReference>
<dbReference type="Proteomes" id="UP000005951">
    <property type="component" value="Unassembled WGS sequence"/>
</dbReference>
<feature type="transmembrane region" description="Helical" evidence="6">
    <location>
        <begin position="173"/>
        <end position="199"/>
    </location>
</feature>
<evidence type="ECO:0000256" key="5">
    <source>
        <dbReference type="SAM" id="MobiDB-lite"/>
    </source>
</evidence>
<feature type="transmembrane region" description="Helical" evidence="6">
    <location>
        <begin position="61"/>
        <end position="78"/>
    </location>
</feature>
<feature type="transmembrane region" description="Helical" evidence="6">
    <location>
        <begin position="398"/>
        <end position="419"/>
    </location>
</feature>
<evidence type="ECO:0000256" key="1">
    <source>
        <dbReference type="ARBA" id="ARBA00004651"/>
    </source>
</evidence>
<evidence type="ECO:0000256" key="4">
    <source>
        <dbReference type="ARBA" id="ARBA00023136"/>
    </source>
</evidence>
<dbReference type="PROSITE" id="PS50850">
    <property type="entry name" value="MFS"/>
    <property type="match status" value="1"/>
</dbReference>
<keyword evidence="2 6" id="KW-0812">Transmembrane</keyword>
<evidence type="ECO:0000256" key="2">
    <source>
        <dbReference type="ARBA" id="ARBA00022692"/>
    </source>
</evidence>
<sequence>MHVLFTAQGRRPSTSTAGRSWSLVVWAGIASIMTAPGQTAAISVFTDSLIDSLGIGRTQLSVSYLVGTLAGAAAMPWVGRALDRFGVRVVMAAIAALFGAVLIGISFATDIVGLTAGFVGIRMAGQGALGLAATTLVAKHVTERRGLALGVTAAAGSAGISLAPVLLERLVSAYGIAAVWRLEGLAVWVIVLPVALLALRHLGRPPAHRWAGQERESGGRDQDTAPAGPDPEPAFTARAAVRTAMFWAIASGLAAAGMLTTAVNFHQVSVLGEQGLSATEAAANFIPQTVAGLLSTLAVGALADRIAPKYAVALSMLLLAASLAALPLVRPGWAAIGYGLALGCSAGSIRAVEAAAYAHYFGTGHLGAIRGIATMISVGSTAFGPLALSFGHDLAGNYATVVTVFAALPVAVVVFAALAPDPRRGRSATGAGGAG</sequence>
<feature type="transmembrane region" description="Helical" evidence="6">
    <location>
        <begin position="372"/>
        <end position="392"/>
    </location>
</feature>
<protein>
    <submittedName>
        <fullName evidence="8">MFS-type transporter</fullName>
    </submittedName>
</protein>
<feature type="transmembrane region" description="Helical" evidence="6">
    <location>
        <begin position="244"/>
        <end position="265"/>
    </location>
</feature>
<feature type="transmembrane region" description="Helical" evidence="6">
    <location>
        <begin position="310"/>
        <end position="329"/>
    </location>
</feature>
<comment type="caution">
    <text evidence="8">The sequence shown here is derived from an EMBL/GenBank/DDBJ whole genome shotgun (WGS) entry which is preliminary data.</text>
</comment>
<name>K8XDT4_RHOOP</name>
<feature type="transmembrane region" description="Helical" evidence="6">
    <location>
        <begin position="21"/>
        <end position="41"/>
    </location>
</feature>
<dbReference type="PANTHER" id="PTHR11360:SF308">
    <property type="entry name" value="BLL3089 PROTEIN"/>
    <property type="match status" value="1"/>
</dbReference>
<dbReference type="GO" id="GO:0005886">
    <property type="term" value="C:plasma membrane"/>
    <property type="evidence" value="ECO:0007669"/>
    <property type="project" value="UniProtKB-SubCell"/>
</dbReference>
<evidence type="ECO:0000256" key="6">
    <source>
        <dbReference type="SAM" id="Phobius"/>
    </source>
</evidence>
<feature type="compositionally biased region" description="Basic and acidic residues" evidence="5">
    <location>
        <begin position="211"/>
        <end position="223"/>
    </location>
</feature>
<gene>
    <name evidence="8" type="ORF">WSS_A25960</name>
</gene>
<dbReference type="SUPFAM" id="SSF103473">
    <property type="entry name" value="MFS general substrate transporter"/>
    <property type="match status" value="1"/>
</dbReference>
<dbReference type="Gene3D" id="1.20.1250.20">
    <property type="entry name" value="MFS general substrate transporter like domains"/>
    <property type="match status" value="2"/>
</dbReference>
<evidence type="ECO:0000313" key="8">
    <source>
        <dbReference type="EMBL" id="EKT79733.1"/>
    </source>
</evidence>
<evidence type="ECO:0000313" key="9">
    <source>
        <dbReference type="Proteomes" id="UP000005951"/>
    </source>
</evidence>
<dbReference type="EMBL" id="AJYC02000078">
    <property type="protein sequence ID" value="EKT79733.1"/>
    <property type="molecule type" value="Genomic_DNA"/>
</dbReference>
<accession>K8XDT4</accession>
<keyword evidence="4 6" id="KW-0472">Membrane</keyword>
<dbReference type="InterPro" id="IPR050327">
    <property type="entry name" value="Proton-linked_MCT"/>
</dbReference>
<feature type="transmembrane region" description="Helical" evidence="6">
    <location>
        <begin position="85"/>
        <end position="105"/>
    </location>
</feature>
<dbReference type="Pfam" id="PF07690">
    <property type="entry name" value="MFS_1"/>
    <property type="match status" value="1"/>
</dbReference>
<feature type="domain" description="Major facilitator superfamily (MFS) profile" evidence="7">
    <location>
        <begin position="23"/>
        <end position="424"/>
    </location>
</feature>
<evidence type="ECO:0000259" key="7">
    <source>
        <dbReference type="PROSITE" id="PS50850"/>
    </source>
</evidence>
<feature type="transmembrane region" description="Helical" evidence="6">
    <location>
        <begin position="146"/>
        <end position="167"/>
    </location>
</feature>
<dbReference type="InterPro" id="IPR011701">
    <property type="entry name" value="MFS"/>
</dbReference>
<feature type="transmembrane region" description="Helical" evidence="6">
    <location>
        <begin position="111"/>
        <end position="134"/>
    </location>
</feature>
<feature type="transmembrane region" description="Helical" evidence="6">
    <location>
        <begin position="285"/>
        <end position="303"/>
    </location>
</feature>
<dbReference type="PANTHER" id="PTHR11360">
    <property type="entry name" value="MONOCARBOXYLATE TRANSPORTER"/>
    <property type="match status" value="1"/>
</dbReference>
<evidence type="ECO:0000256" key="3">
    <source>
        <dbReference type="ARBA" id="ARBA00022989"/>
    </source>
</evidence>
<reference evidence="8 9" key="1">
    <citation type="journal article" date="2013" name="Genome Announc.">
        <title>Draft Genome Sequence of Rhodococcus opacus Strain M213 Shows a Diverse Catabolic Potential.</title>
        <authorList>
            <person name="Pathak A."/>
            <person name="Green S.J."/>
            <person name="Ogram A."/>
            <person name="Chauhan A."/>
        </authorList>
    </citation>
    <scope>NUCLEOTIDE SEQUENCE [LARGE SCALE GENOMIC DNA]</scope>
    <source>
        <strain evidence="8 9">M213</strain>
    </source>
</reference>
<feature type="transmembrane region" description="Helical" evidence="6">
    <location>
        <begin position="335"/>
        <end position="360"/>
    </location>
</feature>
<keyword evidence="3 6" id="KW-1133">Transmembrane helix</keyword>
<comment type="subcellular location">
    <subcellularLocation>
        <location evidence="1">Cell membrane</location>
        <topology evidence="1">Multi-pass membrane protein</topology>
    </subcellularLocation>
</comment>
<dbReference type="InterPro" id="IPR036259">
    <property type="entry name" value="MFS_trans_sf"/>
</dbReference>